<reference evidence="2 3" key="1">
    <citation type="submission" date="2015-06" db="EMBL/GenBank/DDBJ databases">
        <title>Expansion of signal transduction pathways in fungi by whole-genome duplication.</title>
        <authorList>
            <consortium name="DOE Joint Genome Institute"/>
            <person name="Corrochano L.M."/>
            <person name="Kuo A."/>
            <person name="Marcet-Houben M."/>
            <person name="Polaino S."/>
            <person name="Salamov A."/>
            <person name="Villalobos J.M."/>
            <person name="Alvarez M.I."/>
            <person name="Avalos J."/>
            <person name="Benito E.P."/>
            <person name="Benoit I."/>
            <person name="Burger G."/>
            <person name="Camino L.P."/>
            <person name="Canovas D."/>
            <person name="Cerda-Olmedo E."/>
            <person name="Cheng J.-F."/>
            <person name="Dominguez A."/>
            <person name="Elias M."/>
            <person name="Eslava A.P."/>
            <person name="Glaser F."/>
            <person name="Grimwood J."/>
            <person name="Gutierrez G."/>
            <person name="Heitman J."/>
            <person name="Henrissat B."/>
            <person name="Iturriaga E.A."/>
            <person name="Lang B.F."/>
            <person name="Lavin J.L."/>
            <person name="Lee S."/>
            <person name="Li W."/>
            <person name="Lindquist E."/>
            <person name="Lopez-Garcia S."/>
            <person name="Luque E.M."/>
            <person name="Marcos A.T."/>
            <person name="Martin J."/>
            <person name="Mccluskey K."/>
            <person name="Medina H.R."/>
            <person name="Miralles-Duran A."/>
            <person name="Miyazaki A."/>
            <person name="Munoz-Torres E."/>
            <person name="Oguiza J.A."/>
            <person name="Ohm R."/>
            <person name="Olmedo M."/>
            <person name="Orejas M."/>
            <person name="Ortiz-Castellanos L."/>
            <person name="Pisabarro A.G."/>
            <person name="Rodriguez-Romero J."/>
            <person name="Ruiz-Herrera J."/>
            <person name="Ruiz-Vazquez R."/>
            <person name="Sanz C."/>
            <person name="Schackwitz W."/>
            <person name="Schmutz J."/>
            <person name="Shahriari M."/>
            <person name="Shelest E."/>
            <person name="Silva-Franco F."/>
            <person name="Soanes D."/>
            <person name="Syed K."/>
            <person name="Tagua V.G."/>
            <person name="Talbot N.J."/>
            <person name="Thon M."/>
            <person name="De Vries R.P."/>
            <person name="Wiebenga A."/>
            <person name="Yadav J.S."/>
            <person name="Braun E.L."/>
            <person name="Baker S."/>
            <person name="Garre V."/>
            <person name="Horwitz B."/>
            <person name="Torres-Martinez S."/>
            <person name="Idnurm A."/>
            <person name="Herrera-Estrella A."/>
            <person name="Gabaldon T."/>
            <person name="Grigoriev I.V."/>
        </authorList>
    </citation>
    <scope>NUCLEOTIDE SEQUENCE [LARGE SCALE GENOMIC DNA]</scope>
    <source>
        <strain evidence="2 3">CBS 277.49</strain>
    </source>
</reference>
<evidence type="ECO:0000313" key="3">
    <source>
        <dbReference type="Proteomes" id="UP000077051"/>
    </source>
</evidence>
<evidence type="ECO:0008006" key="4">
    <source>
        <dbReference type="Google" id="ProtNLM"/>
    </source>
</evidence>
<feature type="region of interest" description="Disordered" evidence="1">
    <location>
        <begin position="61"/>
        <end position="92"/>
    </location>
</feature>
<evidence type="ECO:0000256" key="1">
    <source>
        <dbReference type="SAM" id="MobiDB-lite"/>
    </source>
</evidence>
<dbReference type="EMBL" id="AMYB01000010">
    <property type="protein sequence ID" value="OAC98512.1"/>
    <property type="molecule type" value="Genomic_DNA"/>
</dbReference>
<accession>A0A168H919</accession>
<comment type="caution">
    <text evidence="2">The sequence shown here is derived from an EMBL/GenBank/DDBJ whole genome shotgun (WGS) entry which is preliminary data.</text>
</comment>
<feature type="region of interest" description="Disordered" evidence="1">
    <location>
        <begin position="380"/>
        <end position="402"/>
    </location>
</feature>
<proteinExistence type="predicted"/>
<gene>
    <name evidence="2" type="ORF">MUCCIDRAFT_115434</name>
</gene>
<protein>
    <recommendedName>
        <fullName evidence="4">Retrotransposon gag domain-containing protein</fullName>
    </recommendedName>
</protein>
<dbReference type="OrthoDB" id="2280553at2759"/>
<evidence type="ECO:0000313" key="2">
    <source>
        <dbReference type="EMBL" id="OAC98512.1"/>
    </source>
</evidence>
<feature type="compositionally biased region" description="Low complexity" evidence="1">
    <location>
        <begin position="74"/>
        <end position="89"/>
    </location>
</feature>
<dbReference type="STRING" id="747725.A0A168H919"/>
<dbReference type="VEuPathDB" id="FungiDB:MUCCIDRAFT_115434"/>
<dbReference type="Proteomes" id="UP000077051">
    <property type="component" value="Unassembled WGS sequence"/>
</dbReference>
<sequence>MSAHQSPILSAASTPLSSEAGSMCPHHQVDSGESGISRISLGEDGDVEMVQAEAPAVNAPAADNSLTMPPSAPSPAVSANASHPAVSANKVQRNPADVIKNLLAKRDTYLSLLSDMIVGTPPEDNASGQQHLLEVRAKVENLNRTISTLKHSLKLSGKRVTASIGGGSTGSSGAVAGGIAISKRDLPKFQFKSDSVKYFPDEESFDSIFQFLTAFERLMTSSGNSVESVWKQYLPPTMPYEHDMWLKSELLVVNTWKEAKDVFLKKFNSSLHRLSAGTAVHSSTMQVGETAEQYFNRFSRSCVEAGYDSNDTSIGDAFLNGFPTDWQIQVTTLLCNFYPGRESWTTNEVARVAANILRDVKCPISIVGRASLNAGAGANYGSKTKGGYPKERSAGDQQGHYCRHSESTFSRGKEEGKMNVPAFATQTPIYCVHCGKRWFPGHSCPEYYSAVKAIGGQKPSSPKRSNKRHYHHHPNNGNKGSKGKNHDYDKEANWLRQAYENQSDLRSSEKLTLVAMMLV</sequence>
<feature type="region of interest" description="Disordered" evidence="1">
    <location>
        <begin position="1"/>
        <end position="39"/>
    </location>
</feature>
<organism evidence="2 3">
    <name type="scientific">Mucor lusitanicus CBS 277.49</name>
    <dbReference type="NCBI Taxonomy" id="747725"/>
    <lineage>
        <taxon>Eukaryota</taxon>
        <taxon>Fungi</taxon>
        <taxon>Fungi incertae sedis</taxon>
        <taxon>Mucoromycota</taxon>
        <taxon>Mucoromycotina</taxon>
        <taxon>Mucoromycetes</taxon>
        <taxon>Mucorales</taxon>
        <taxon>Mucorineae</taxon>
        <taxon>Mucoraceae</taxon>
        <taxon>Mucor</taxon>
    </lineage>
</organism>
<feature type="region of interest" description="Disordered" evidence="1">
    <location>
        <begin position="455"/>
        <end position="487"/>
    </location>
</feature>
<dbReference type="AlphaFoldDB" id="A0A168H919"/>
<keyword evidence="3" id="KW-1185">Reference proteome</keyword>
<name>A0A168H919_MUCCL</name>
<feature type="compositionally biased region" description="Basic residues" evidence="1">
    <location>
        <begin position="464"/>
        <end position="474"/>
    </location>
</feature>
<feature type="compositionally biased region" description="Polar residues" evidence="1">
    <location>
        <begin position="1"/>
        <end position="20"/>
    </location>
</feature>